<dbReference type="Pfam" id="PF00169">
    <property type="entry name" value="PH"/>
    <property type="match status" value="1"/>
</dbReference>
<dbReference type="GO" id="GO:0055037">
    <property type="term" value="C:recycling endosome"/>
    <property type="evidence" value="ECO:0007669"/>
    <property type="project" value="TreeGrafter"/>
</dbReference>
<evidence type="ECO:0000256" key="1">
    <source>
        <dbReference type="ARBA" id="ARBA00041004"/>
    </source>
</evidence>
<dbReference type="GO" id="GO:0007032">
    <property type="term" value="P:endosome organization"/>
    <property type="evidence" value="ECO:0007669"/>
    <property type="project" value="TreeGrafter"/>
</dbReference>
<dbReference type="Gene3D" id="2.30.29.30">
    <property type="entry name" value="Pleckstrin-homology domain (PH domain)/Phosphotyrosine-binding domain (PTB)"/>
    <property type="match status" value="1"/>
</dbReference>
<dbReference type="PANTHER" id="PTHR22902:SF9">
    <property type="entry name" value="PLECKSTRIN HOMOLOGY DOMAIN-CONTAINING FAMILY J MEMBER 1"/>
    <property type="match status" value="1"/>
</dbReference>
<name>A0AAV7DBS0_ENGPU</name>
<dbReference type="SUPFAM" id="SSF50729">
    <property type="entry name" value="PH domain-like"/>
    <property type="match status" value="1"/>
</dbReference>
<proteinExistence type="predicted"/>
<dbReference type="GO" id="GO:0005829">
    <property type="term" value="C:cytosol"/>
    <property type="evidence" value="ECO:0007669"/>
    <property type="project" value="GOC"/>
</dbReference>
<keyword evidence="4" id="KW-1185">Reference proteome</keyword>
<dbReference type="GO" id="GO:0001881">
    <property type="term" value="P:receptor recycling"/>
    <property type="evidence" value="ECO:0007669"/>
    <property type="project" value="TreeGrafter"/>
</dbReference>
<feature type="domain" description="PH" evidence="2">
    <location>
        <begin position="15"/>
        <end position="108"/>
    </location>
</feature>
<evidence type="ECO:0000313" key="4">
    <source>
        <dbReference type="Proteomes" id="UP000824782"/>
    </source>
</evidence>
<organism evidence="3 4">
    <name type="scientific">Engystomops pustulosus</name>
    <name type="common">Tungara frog</name>
    <name type="synonym">Physalaemus pustulosus</name>
    <dbReference type="NCBI Taxonomy" id="76066"/>
    <lineage>
        <taxon>Eukaryota</taxon>
        <taxon>Metazoa</taxon>
        <taxon>Chordata</taxon>
        <taxon>Craniata</taxon>
        <taxon>Vertebrata</taxon>
        <taxon>Euteleostomi</taxon>
        <taxon>Amphibia</taxon>
        <taxon>Batrachia</taxon>
        <taxon>Anura</taxon>
        <taxon>Neobatrachia</taxon>
        <taxon>Hyloidea</taxon>
        <taxon>Leptodactylidae</taxon>
        <taxon>Leiuperinae</taxon>
        <taxon>Engystomops</taxon>
    </lineage>
</organism>
<dbReference type="SMART" id="SM00233">
    <property type="entry name" value="PH"/>
    <property type="match status" value="1"/>
</dbReference>
<dbReference type="CDD" id="cd13258">
    <property type="entry name" value="PH_PLEKHJ1"/>
    <property type="match status" value="1"/>
</dbReference>
<comment type="caution">
    <text evidence="3">The sequence shown here is derived from an EMBL/GenBank/DDBJ whole genome shotgun (WGS) entry which is preliminary data.</text>
</comment>
<protein>
    <recommendedName>
        <fullName evidence="1">Pleckstrin homology domain-containing family J member 1</fullName>
    </recommendedName>
</protein>
<reference evidence="3" key="1">
    <citation type="thesis" date="2020" institute="ProQuest LLC" country="789 East Eisenhower Parkway, Ann Arbor, MI, USA">
        <title>Comparative Genomics and Chromosome Evolution.</title>
        <authorList>
            <person name="Mudd A.B."/>
        </authorList>
    </citation>
    <scope>NUCLEOTIDE SEQUENCE</scope>
    <source>
        <strain evidence="3">237g6f4</strain>
        <tissue evidence="3">Blood</tissue>
    </source>
</reference>
<dbReference type="EMBL" id="WNYA01000001">
    <property type="protein sequence ID" value="KAG8594374.1"/>
    <property type="molecule type" value="Genomic_DNA"/>
</dbReference>
<dbReference type="InterPro" id="IPR001849">
    <property type="entry name" value="PH_domain"/>
</dbReference>
<dbReference type="InterPro" id="IPR045188">
    <property type="entry name" value="Boi1/Boi2-like"/>
</dbReference>
<dbReference type="Proteomes" id="UP000824782">
    <property type="component" value="Unassembled WGS sequence"/>
</dbReference>
<dbReference type="PANTHER" id="PTHR22902">
    <property type="entry name" value="SESQUIPEDALIAN"/>
    <property type="match status" value="1"/>
</dbReference>
<evidence type="ECO:0000313" key="3">
    <source>
        <dbReference type="EMBL" id="KAG8594374.1"/>
    </source>
</evidence>
<dbReference type="FunFam" id="2.30.29.30:FF:000300">
    <property type="entry name" value="pleckstrin homology domain-containing family J member 1"/>
    <property type="match status" value="1"/>
</dbReference>
<dbReference type="InterPro" id="IPR011993">
    <property type="entry name" value="PH-like_dom_sf"/>
</dbReference>
<gene>
    <name evidence="3" type="ORF">GDO81_001174</name>
</gene>
<dbReference type="GO" id="GO:0005802">
    <property type="term" value="C:trans-Golgi network"/>
    <property type="evidence" value="ECO:0007669"/>
    <property type="project" value="TreeGrafter"/>
</dbReference>
<sequence length="187" mass="21633">MRYNEKELLSLSRQRAEKAAELSMRGPKKGSVLKKRLVKLVVNFLFYFRADEEEPVGALLLEHCMVKKDEEKGFLISFIDEPDKRYIFECSSQEQRDEWVEALTNASYEFMRKSLLFYRNEILKISGKVSLGDVGHHLCFSLILTLVCACRILWSNMGYRQTLAFSWNPQTSDVNLVSFQATGPDCN</sequence>
<dbReference type="PROSITE" id="PS50003">
    <property type="entry name" value="PH_DOMAIN"/>
    <property type="match status" value="1"/>
</dbReference>
<accession>A0AAV7DBS0</accession>
<dbReference type="GO" id="GO:0042147">
    <property type="term" value="P:retrograde transport, endosome to Golgi"/>
    <property type="evidence" value="ECO:0007669"/>
    <property type="project" value="TreeGrafter"/>
</dbReference>
<dbReference type="AlphaFoldDB" id="A0AAV7DBS0"/>
<dbReference type="GO" id="GO:0005769">
    <property type="term" value="C:early endosome"/>
    <property type="evidence" value="ECO:0007669"/>
    <property type="project" value="TreeGrafter"/>
</dbReference>
<evidence type="ECO:0000259" key="2">
    <source>
        <dbReference type="PROSITE" id="PS50003"/>
    </source>
</evidence>